<dbReference type="Pfam" id="PF00296">
    <property type="entry name" value="Bac_luciferase"/>
    <property type="match status" value="1"/>
</dbReference>
<dbReference type="InterPro" id="IPR050172">
    <property type="entry name" value="SsuD_RutA_monooxygenase"/>
</dbReference>
<accession>A0ABW2XWT7</accession>
<dbReference type="Proteomes" id="UP001597063">
    <property type="component" value="Unassembled WGS sequence"/>
</dbReference>
<evidence type="ECO:0000256" key="1">
    <source>
        <dbReference type="ARBA" id="ARBA00022630"/>
    </source>
</evidence>
<dbReference type="EMBL" id="JBHTGP010000018">
    <property type="protein sequence ID" value="MFD0690312.1"/>
    <property type="molecule type" value="Genomic_DNA"/>
</dbReference>
<evidence type="ECO:0000313" key="7">
    <source>
        <dbReference type="Proteomes" id="UP001597063"/>
    </source>
</evidence>
<keyword evidence="1" id="KW-0285">Flavoprotein</keyword>
<dbReference type="GO" id="GO:0016491">
    <property type="term" value="F:oxidoreductase activity"/>
    <property type="evidence" value="ECO:0007669"/>
    <property type="project" value="UniProtKB-KW"/>
</dbReference>
<dbReference type="NCBIfam" id="TIGR03619">
    <property type="entry name" value="F420_Rv2161c"/>
    <property type="match status" value="1"/>
</dbReference>
<dbReference type="PANTHER" id="PTHR42847:SF4">
    <property type="entry name" value="ALKANESULFONATE MONOOXYGENASE-RELATED"/>
    <property type="match status" value="1"/>
</dbReference>
<dbReference type="SUPFAM" id="SSF51679">
    <property type="entry name" value="Bacterial luciferase-like"/>
    <property type="match status" value="1"/>
</dbReference>
<evidence type="ECO:0000259" key="5">
    <source>
        <dbReference type="Pfam" id="PF00296"/>
    </source>
</evidence>
<dbReference type="InterPro" id="IPR036661">
    <property type="entry name" value="Luciferase-like_sf"/>
</dbReference>
<feature type="domain" description="Luciferase-like" evidence="5">
    <location>
        <begin position="14"/>
        <end position="238"/>
    </location>
</feature>
<proteinExistence type="predicted"/>
<evidence type="ECO:0000256" key="2">
    <source>
        <dbReference type="ARBA" id="ARBA00022643"/>
    </source>
</evidence>
<sequence length="308" mass="33085">MLIGFAVPVSGAWATPTRQVEVARRAEDLGYHSLWTLQRVLNPANSDDRTYRNVPDPLVTLAYLAAHTARVRLGVAVLNLPFYAPPMLAKQAATLDHVSGGRLDLGLGLGWMPEEFAALGVPMERRGARAEEFLAALRALWNGGDDGASEFHGEFYDIPPVVQEPRPLQSPEPPVLLGGTSEPALRRAGRLAAGWVSSSRADLTTIGRSVRIVRDAAEEAGRDPSALRFVCRGAVQVRPGGSGGPRRPLTGTLEQVRADFGALAEQGITELFVDLNFDPEITGPDADPRESMRRARAALDAFAPDPSA</sequence>
<keyword evidence="7" id="KW-1185">Reference proteome</keyword>
<dbReference type="Gene3D" id="3.20.20.30">
    <property type="entry name" value="Luciferase-like domain"/>
    <property type="match status" value="1"/>
</dbReference>
<evidence type="ECO:0000256" key="4">
    <source>
        <dbReference type="ARBA" id="ARBA00023033"/>
    </source>
</evidence>
<organism evidence="6 7">
    <name type="scientific">Actinomadura fibrosa</name>
    <dbReference type="NCBI Taxonomy" id="111802"/>
    <lineage>
        <taxon>Bacteria</taxon>
        <taxon>Bacillati</taxon>
        <taxon>Actinomycetota</taxon>
        <taxon>Actinomycetes</taxon>
        <taxon>Streptosporangiales</taxon>
        <taxon>Thermomonosporaceae</taxon>
        <taxon>Actinomadura</taxon>
    </lineage>
</organism>
<dbReference type="PANTHER" id="PTHR42847">
    <property type="entry name" value="ALKANESULFONATE MONOOXYGENASE"/>
    <property type="match status" value="1"/>
</dbReference>
<gene>
    <name evidence="6" type="ORF">ACFQZM_37890</name>
</gene>
<keyword evidence="2" id="KW-0288">FMN</keyword>
<keyword evidence="4" id="KW-0503">Monooxygenase</keyword>
<protein>
    <submittedName>
        <fullName evidence="6">TIGR03619 family F420-dependent LLM class oxidoreductase</fullName>
        <ecNumber evidence="6">1.-.-.-</ecNumber>
    </submittedName>
</protein>
<name>A0ABW2XWT7_9ACTN</name>
<comment type="caution">
    <text evidence="6">The sequence shown here is derived from an EMBL/GenBank/DDBJ whole genome shotgun (WGS) entry which is preliminary data.</text>
</comment>
<dbReference type="RefSeq" id="WP_131762850.1">
    <property type="nucleotide sequence ID" value="NZ_CAACUY010000264.1"/>
</dbReference>
<evidence type="ECO:0000256" key="3">
    <source>
        <dbReference type="ARBA" id="ARBA00023002"/>
    </source>
</evidence>
<dbReference type="InterPro" id="IPR019921">
    <property type="entry name" value="Lucif-like_OxRdtase_Rv2161c"/>
</dbReference>
<dbReference type="EC" id="1.-.-.-" evidence="6"/>
<reference evidence="7" key="1">
    <citation type="journal article" date="2019" name="Int. J. Syst. Evol. Microbiol.">
        <title>The Global Catalogue of Microorganisms (GCM) 10K type strain sequencing project: providing services to taxonomists for standard genome sequencing and annotation.</title>
        <authorList>
            <consortium name="The Broad Institute Genomics Platform"/>
            <consortium name="The Broad Institute Genome Sequencing Center for Infectious Disease"/>
            <person name="Wu L."/>
            <person name="Ma J."/>
        </authorList>
    </citation>
    <scope>NUCLEOTIDE SEQUENCE [LARGE SCALE GENOMIC DNA]</scope>
    <source>
        <strain evidence="7">JCM 9371</strain>
    </source>
</reference>
<evidence type="ECO:0000313" key="6">
    <source>
        <dbReference type="EMBL" id="MFD0690312.1"/>
    </source>
</evidence>
<keyword evidence="3 6" id="KW-0560">Oxidoreductase</keyword>
<dbReference type="InterPro" id="IPR011251">
    <property type="entry name" value="Luciferase-like_dom"/>
</dbReference>